<dbReference type="PIRSF" id="PIRSF001434">
    <property type="entry name" value="CGS"/>
    <property type="match status" value="1"/>
</dbReference>
<dbReference type="Proteomes" id="UP000290848">
    <property type="component" value="Unassembled WGS sequence"/>
</dbReference>
<dbReference type="CDD" id="cd00614">
    <property type="entry name" value="CGS_like"/>
    <property type="match status" value="1"/>
</dbReference>
<evidence type="ECO:0000313" key="7">
    <source>
        <dbReference type="EMBL" id="RXF72267.1"/>
    </source>
</evidence>
<dbReference type="Pfam" id="PF01053">
    <property type="entry name" value="Cys_Met_Meta_PP"/>
    <property type="match status" value="1"/>
</dbReference>
<evidence type="ECO:0000313" key="8">
    <source>
        <dbReference type="Proteomes" id="UP000290848"/>
    </source>
</evidence>
<dbReference type="InterPro" id="IPR015424">
    <property type="entry name" value="PyrdxlP-dep_Trfase"/>
</dbReference>
<evidence type="ECO:0000313" key="9">
    <source>
        <dbReference type="Proteomes" id="UP000322918"/>
    </source>
</evidence>
<evidence type="ECO:0000256" key="5">
    <source>
        <dbReference type="RuleBase" id="RU362118"/>
    </source>
</evidence>
<dbReference type="Gene3D" id="3.90.1150.10">
    <property type="entry name" value="Aspartate Aminotransferase, domain 1"/>
    <property type="match status" value="1"/>
</dbReference>
<proteinExistence type="inferred from homology"/>
<sequence>MKLETIAIHAGNKVDSSTGAVIQPITLSTTFERAEDGGYPHGFIYTRAENPNRSSLERVLSALEGGEAAAAFSSGNAAGSAVFQALEPGSHIIAPSDMYHGLRTLINVVYKGILVADYVDLSDITAIEKAIRPSTKLIWVETPSNPLLKVTDIDAVVRLAKRHGIMVCCDNTFATPVFQRPFELGADIVMHSTTKYFGGHSDVLGGILITRRKDFFWEKIKNIQALSGAVPAPFDCYMTVRGIKTLPYRMKGHAANAQKVAEFLQAHPAVEKVYYPGLKDHPLHEVAARQMSGFGGMLSFLVKGSPDDARNVANRVKFFTQATSLGGVESLIEHRASVEGPDTKTPFNLLRVSVGLENAEDLIADLKQALDGV</sequence>
<dbReference type="Gene3D" id="3.40.640.10">
    <property type="entry name" value="Type I PLP-dependent aspartate aminotransferase-like (Major domain)"/>
    <property type="match status" value="1"/>
</dbReference>
<evidence type="ECO:0000256" key="3">
    <source>
        <dbReference type="ARBA" id="ARBA00022898"/>
    </source>
</evidence>
<feature type="modified residue" description="N6-(pyridoxal phosphate)lysine" evidence="4">
    <location>
        <position position="195"/>
    </location>
</feature>
<comment type="similarity">
    <text evidence="2 5">Belongs to the trans-sulfuration enzymes family.</text>
</comment>
<dbReference type="GO" id="GO:0004123">
    <property type="term" value="F:cystathionine gamma-lyase activity"/>
    <property type="evidence" value="ECO:0007669"/>
    <property type="project" value="TreeGrafter"/>
</dbReference>
<dbReference type="EMBL" id="RXOC01000001">
    <property type="protein sequence ID" value="RXF72267.1"/>
    <property type="molecule type" value="Genomic_DNA"/>
</dbReference>
<dbReference type="OrthoDB" id="9773476at2"/>
<evidence type="ECO:0000256" key="2">
    <source>
        <dbReference type="ARBA" id="ARBA00009077"/>
    </source>
</evidence>
<organism evidence="7 8">
    <name type="scientific">Arcticibacter tournemirensis</name>
    <dbReference type="NCBI Taxonomy" id="699437"/>
    <lineage>
        <taxon>Bacteria</taxon>
        <taxon>Pseudomonadati</taxon>
        <taxon>Bacteroidota</taxon>
        <taxon>Sphingobacteriia</taxon>
        <taxon>Sphingobacteriales</taxon>
        <taxon>Sphingobacteriaceae</taxon>
        <taxon>Arcticibacter</taxon>
    </lineage>
</organism>
<dbReference type="GO" id="GO:0019346">
    <property type="term" value="P:transsulfuration"/>
    <property type="evidence" value="ECO:0007669"/>
    <property type="project" value="InterPro"/>
</dbReference>
<dbReference type="AlphaFoldDB" id="A0A4Q0MFJ9"/>
<reference evidence="7 8" key="1">
    <citation type="submission" date="2018-12" db="EMBL/GenBank/DDBJ databases">
        <title>The Draft Genome Sequence of the Soil Bacterium Pedobacter tournemirensis R1.</title>
        <authorList>
            <person name="He J."/>
        </authorList>
    </citation>
    <scope>NUCLEOTIDE SEQUENCE [LARGE SCALE GENOMIC DNA]</scope>
    <source>
        <strain evidence="7 8">R1</strain>
    </source>
</reference>
<keyword evidence="3 4" id="KW-0663">Pyridoxal phosphate</keyword>
<dbReference type="GO" id="GO:0019343">
    <property type="term" value="P:cysteine biosynthetic process via cystathionine"/>
    <property type="evidence" value="ECO:0007669"/>
    <property type="project" value="TreeGrafter"/>
</dbReference>
<dbReference type="Proteomes" id="UP000322918">
    <property type="component" value="Unassembled WGS sequence"/>
</dbReference>
<dbReference type="GO" id="GO:0030170">
    <property type="term" value="F:pyridoxal phosphate binding"/>
    <property type="evidence" value="ECO:0007669"/>
    <property type="project" value="InterPro"/>
</dbReference>
<keyword evidence="9" id="KW-1185">Reference proteome</keyword>
<dbReference type="InterPro" id="IPR015421">
    <property type="entry name" value="PyrdxlP-dep_Trfase_major"/>
</dbReference>
<dbReference type="GO" id="GO:0008483">
    <property type="term" value="F:transaminase activity"/>
    <property type="evidence" value="ECO:0007669"/>
    <property type="project" value="UniProtKB-KW"/>
</dbReference>
<keyword evidence="7" id="KW-0808">Transferase</keyword>
<keyword evidence="7" id="KW-0032">Aminotransferase</keyword>
<dbReference type="PANTHER" id="PTHR11808:SF15">
    <property type="entry name" value="CYSTATHIONINE GAMMA-LYASE"/>
    <property type="match status" value="1"/>
</dbReference>
<gene>
    <name evidence="7" type="ORF">EKH83_00640</name>
    <name evidence="6" type="ORF">F1649_17515</name>
</gene>
<dbReference type="GO" id="GO:0005737">
    <property type="term" value="C:cytoplasm"/>
    <property type="evidence" value="ECO:0007669"/>
    <property type="project" value="TreeGrafter"/>
</dbReference>
<dbReference type="SUPFAM" id="SSF53383">
    <property type="entry name" value="PLP-dependent transferases"/>
    <property type="match status" value="1"/>
</dbReference>
<name>A0A4Q0MFJ9_9SPHI</name>
<reference evidence="6 9" key="2">
    <citation type="submission" date="2019-09" db="EMBL/GenBank/DDBJ databases">
        <title>Pararcticibacter amylolyticus gen. nov., sp. nov., isolated from a rottenly hemp rope, and reclassification of Pedobacter tournemirensis as Pararcticibacter tournemirensis comb. nov.</title>
        <authorList>
            <person name="Cai Y."/>
        </authorList>
    </citation>
    <scope>NUCLEOTIDE SEQUENCE [LARGE SCALE GENOMIC DNA]</scope>
    <source>
        <strain evidence="6 9">TF5-37.2-LB10</strain>
    </source>
</reference>
<dbReference type="InterPro" id="IPR000277">
    <property type="entry name" value="Cys/Met-Metab_PyrdxlP-dep_enz"/>
</dbReference>
<accession>A0A4Q0MFJ9</accession>
<protein>
    <submittedName>
        <fullName evidence="7">Aminotransferase class I/II-fold pyridoxal phosphate-dependent enzyme</fullName>
    </submittedName>
</protein>
<dbReference type="PANTHER" id="PTHR11808">
    <property type="entry name" value="TRANS-SULFURATION ENZYME FAMILY MEMBER"/>
    <property type="match status" value="1"/>
</dbReference>
<evidence type="ECO:0000256" key="4">
    <source>
        <dbReference type="PIRSR" id="PIRSR001434-2"/>
    </source>
</evidence>
<evidence type="ECO:0000313" key="6">
    <source>
        <dbReference type="EMBL" id="KAA8478505.1"/>
    </source>
</evidence>
<comment type="caution">
    <text evidence="7">The sequence shown here is derived from an EMBL/GenBank/DDBJ whole genome shotgun (WGS) entry which is preliminary data.</text>
</comment>
<evidence type="ECO:0000256" key="1">
    <source>
        <dbReference type="ARBA" id="ARBA00001933"/>
    </source>
</evidence>
<dbReference type="EMBL" id="VWNE01000032">
    <property type="protein sequence ID" value="KAA8478505.1"/>
    <property type="molecule type" value="Genomic_DNA"/>
</dbReference>
<dbReference type="RefSeq" id="WP_128767452.1">
    <property type="nucleotide sequence ID" value="NZ_RXOC01000001.1"/>
</dbReference>
<dbReference type="PROSITE" id="PS00868">
    <property type="entry name" value="CYS_MET_METAB_PP"/>
    <property type="match status" value="1"/>
</dbReference>
<comment type="cofactor">
    <cofactor evidence="1 5">
        <name>pyridoxal 5'-phosphate</name>
        <dbReference type="ChEBI" id="CHEBI:597326"/>
    </cofactor>
</comment>
<dbReference type="InterPro" id="IPR054542">
    <property type="entry name" value="Cys_met_metab_PP"/>
</dbReference>
<dbReference type="FunFam" id="3.40.640.10:FF:000046">
    <property type="entry name" value="Cystathionine gamma-lyase"/>
    <property type="match status" value="1"/>
</dbReference>
<dbReference type="InterPro" id="IPR015422">
    <property type="entry name" value="PyrdxlP-dep_Trfase_small"/>
</dbReference>